<reference evidence="2" key="1">
    <citation type="submission" date="2022-01" db="EMBL/GenBank/DDBJ databases">
        <authorList>
            <person name="Braso-Vives M."/>
        </authorList>
    </citation>
    <scope>NUCLEOTIDE SEQUENCE</scope>
</reference>
<feature type="region of interest" description="Disordered" evidence="1">
    <location>
        <begin position="44"/>
        <end position="87"/>
    </location>
</feature>
<dbReference type="AlphaFoldDB" id="A0A8J9YVH0"/>
<name>A0A8J9YVH0_BRALA</name>
<accession>A0A8J9YVH0</accession>
<dbReference type="Proteomes" id="UP000838412">
    <property type="component" value="Chromosome 12"/>
</dbReference>
<evidence type="ECO:0000313" key="3">
    <source>
        <dbReference type="Proteomes" id="UP000838412"/>
    </source>
</evidence>
<feature type="compositionally biased region" description="Acidic residues" evidence="1">
    <location>
        <begin position="69"/>
        <end position="87"/>
    </location>
</feature>
<feature type="compositionally biased region" description="Basic residues" evidence="1">
    <location>
        <begin position="44"/>
        <end position="59"/>
    </location>
</feature>
<evidence type="ECO:0000313" key="2">
    <source>
        <dbReference type="EMBL" id="CAH1242456.1"/>
    </source>
</evidence>
<evidence type="ECO:0000256" key="1">
    <source>
        <dbReference type="SAM" id="MobiDB-lite"/>
    </source>
</evidence>
<protein>
    <submittedName>
        <fullName evidence="2">Hypp6725 protein</fullName>
    </submittedName>
</protein>
<organism evidence="2 3">
    <name type="scientific">Branchiostoma lanceolatum</name>
    <name type="common">Common lancelet</name>
    <name type="synonym">Amphioxus lanceolatum</name>
    <dbReference type="NCBI Taxonomy" id="7740"/>
    <lineage>
        <taxon>Eukaryota</taxon>
        <taxon>Metazoa</taxon>
        <taxon>Chordata</taxon>
        <taxon>Cephalochordata</taxon>
        <taxon>Leptocardii</taxon>
        <taxon>Amphioxiformes</taxon>
        <taxon>Branchiostomatidae</taxon>
        <taxon>Branchiostoma</taxon>
    </lineage>
</organism>
<keyword evidence="3" id="KW-1185">Reference proteome</keyword>
<dbReference type="EMBL" id="OV696697">
    <property type="protein sequence ID" value="CAH1242456.1"/>
    <property type="molecule type" value="Genomic_DNA"/>
</dbReference>
<gene>
    <name evidence="2" type="primary">Hypp6725</name>
    <name evidence="2" type="ORF">BLAG_LOCUS5747</name>
</gene>
<sequence length="87" mass="10240">MPEKPVKLGKARKVIKLQIKGAMKEKKLLLRRKQRQSVKKVMKLLLRRNQRQRPKKRGRVAVNQKITEDSESEESSEDDESDEEIQS</sequence>
<proteinExistence type="predicted"/>